<dbReference type="Proteomes" id="UP000248544">
    <property type="component" value="Unassembled WGS sequence"/>
</dbReference>
<dbReference type="GO" id="GO:0004764">
    <property type="term" value="F:shikimate 3-dehydrogenase (NADP+) activity"/>
    <property type="evidence" value="ECO:0007669"/>
    <property type="project" value="UniProtKB-UniRule"/>
</dbReference>
<comment type="similarity">
    <text evidence="3">Belongs to the shikimate dehydrogenase family.</text>
</comment>
<comment type="caution">
    <text evidence="5">The sequence shown here is derived from an EMBL/GenBank/DDBJ whole genome shotgun (WGS) entry which is preliminary data.</text>
</comment>
<dbReference type="Gene3D" id="3.40.50.720">
    <property type="entry name" value="NAD(P)-binding Rossmann-like Domain"/>
    <property type="match status" value="1"/>
</dbReference>
<dbReference type="InterPro" id="IPR022893">
    <property type="entry name" value="Shikimate_DH_fam"/>
</dbReference>
<accession>A0A2W2IUF5</accession>
<dbReference type="PANTHER" id="PTHR21089">
    <property type="entry name" value="SHIKIMATE DEHYDROGENASE"/>
    <property type="match status" value="1"/>
</dbReference>
<dbReference type="SUPFAM" id="SSF53223">
    <property type="entry name" value="Aminoacid dehydrogenase-like, N-terminal domain"/>
    <property type="match status" value="1"/>
</dbReference>
<gene>
    <name evidence="3 5" type="primary">aroE</name>
    <name evidence="5" type="ORF">C1I98_05420</name>
</gene>
<keyword evidence="3" id="KW-0521">NADP</keyword>
<dbReference type="GO" id="GO:0005829">
    <property type="term" value="C:cytosol"/>
    <property type="evidence" value="ECO:0007669"/>
    <property type="project" value="TreeGrafter"/>
</dbReference>
<dbReference type="EC" id="1.1.1.25" evidence="3"/>
<evidence type="ECO:0000313" key="5">
    <source>
        <dbReference type="EMBL" id="PZG53334.1"/>
    </source>
</evidence>
<protein>
    <recommendedName>
        <fullName evidence="3">Shikimate dehydrogenase (NADP(+))</fullName>
        <shortName evidence="3">SDH</shortName>
        <ecNumber evidence="3">1.1.1.25</ecNumber>
    </recommendedName>
</protein>
<keyword evidence="2 3" id="KW-0057">Aromatic amino acid biosynthesis</keyword>
<dbReference type="UniPathway" id="UPA00053">
    <property type="reaction ID" value="UER00087"/>
</dbReference>
<feature type="binding site" evidence="3">
    <location>
        <position position="102"/>
    </location>
    <ligand>
        <name>shikimate</name>
        <dbReference type="ChEBI" id="CHEBI:36208"/>
    </ligand>
</feature>
<comment type="catalytic activity">
    <reaction evidence="3">
        <text>shikimate + NADP(+) = 3-dehydroshikimate + NADPH + H(+)</text>
        <dbReference type="Rhea" id="RHEA:17737"/>
        <dbReference type="ChEBI" id="CHEBI:15378"/>
        <dbReference type="ChEBI" id="CHEBI:16630"/>
        <dbReference type="ChEBI" id="CHEBI:36208"/>
        <dbReference type="ChEBI" id="CHEBI:57783"/>
        <dbReference type="ChEBI" id="CHEBI:58349"/>
        <dbReference type="EC" id="1.1.1.25"/>
    </reaction>
</comment>
<organism evidence="5 6">
    <name type="scientific">Spongiactinospora gelatinilytica</name>
    <dbReference type="NCBI Taxonomy" id="2666298"/>
    <lineage>
        <taxon>Bacteria</taxon>
        <taxon>Bacillati</taxon>
        <taxon>Actinomycetota</taxon>
        <taxon>Actinomycetes</taxon>
        <taxon>Streptosporangiales</taxon>
        <taxon>Streptosporangiaceae</taxon>
        <taxon>Spongiactinospora</taxon>
    </lineage>
</organism>
<evidence type="ECO:0000256" key="1">
    <source>
        <dbReference type="ARBA" id="ARBA00004871"/>
    </source>
</evidence>
<dbReference type="HAMAP" id="MF_00222">
    <property type="entry name" value="Shikimate_DH_AroE"/>
    <property type="match status" value="1"/>
</dbReference>
<dbReference type="RefSeq" id="WP_111165966.1">
    <property type="nucleotide sequence ID" value="NZ_POUA01000025.1"/>
</dbReference>
<feature type="domain" description="Shikimate dehydrogenase substrate binding N-terminal" evidence="4">
    <location>
        <begin position="6"/>
        <end position="88"/>
    </location>
</feature>
<dbReference type="CDD" id="cd01065">
    <property type="entry name" value="NAD_bind_Shikimate_DH"/>
    <property type="match status" value="1"/>
</dbReference>
<dbReference type="InterPro" id="IPR036291">
    <property type="entry name" value="NAD(P)-bd_dom_sf"/>
</dbReference>
<proteinExistence type="inferred from homology"/>
<dbReference type="GO" id="GO:0008652">
    <property type="term" value="P:amino acid biosynthetic process"/>
    <property type="evidence" value="ECO:0007669"/>
    <property type="project" value="UniProtKB-KW"/>
</dbReference>
<evidence type="ECO:0000256" key="3">
    <source>
        <dbReference type="HAMAP-Rule" id="MF_00222"/>
    </source>
</evidence>
<keyword evidence="3" id="KW-0028">Amino-acid biosynthesis</keyword>
<feature type="binding site" evidence="3">
    <location>
        <position position="219"/>
    </location>
    <ligand>
        <name>NADP(+)</name>
        <dbReference type="ChEBI" id="CHEBI:58349"/>
    </ligand>
</feature>
<evidence type="ECO:0000256" key="2">
    <source>
        <dbReference type="ARBA" id="ARBA00023141"/>
    </source>
</evidence>
<dbReference type="GO" id="GO:0009073">
    <property type="term" value="P:aromatic amino acid family biosynthetic process"/>
    <property type="evidence" value="ECO:0007669"/>
    <property type="project" value="UniProtKB-KW"/>
</dbReference>
<feature type="binding site" evidence="3">
    <location>
        <position position="242"/>
    </location>
    <ligand>
        <name>NADP(+)</name>
        <dbReference type="ChEBI" id="CHEBI:58349"/>
    </ligand>
</feature>
<evidence type="ECO:0000259" key="4">
    <source>
        <dbReference type="Pfam" id="PF08501"/>
    </source>
</evidence>
<comment type="pathway">
    <text evidence="1 3">Metabolic intermediate biosynthesis; chorismate biosynthesis; chorismate from D-erythrose 4-phosphate and phosphoenolpyruvate: step 4/7.</text>
</comment>
<feature type="binding site" evidence="3">
    <location>
        <position position="86"/>
    </location>
    <ligand>
        <name>shikimate</name>
        <dbReference type="ChEBI" id="CHEBI:36208"/>
    </ligand>
</feature>
<feature type="binding site" evidence="3">
    <location>
        <position position="61"/>
    </location>
    <ligand>
        <name>shikimate</name>
        <dbReference type="ChEBI" id="CHEBI:36208"/>
    </ligand>
</feature>
<dbReference type="GO" id="GO:0050661">
    <property type="term" value="F:NADP binding"/>
    <property type="evidence" value="ECO:0007669"/>
    <property type="project" value="TreeGrafter"/>
</dbReference>
<dbReference type="Gene3D" id="3.40.50.10860">
    <property type="entry name" value="Leucine Dehydrogenase, chain A, domain 1"/>
    <property type="match status" value="1"/>
</dbReference>
<dbReference type="GO" id="GO:0019632">
    <property type="term" value="P:shikimate metabolic process"/>
    <property type="evidence" value="ECO:0007669"/>
    <property type="project" value="TreeGrafter"/>
</dbReference>
<evidence type="ECO:0000313" key="6">
    <source>
        <dbReference type="Proteomes" id="UP000248544"/>
    </source>
</evidence>
<dbReference type="InterPro" id="IPR046346">
    <property type="entry name" value="Aminoacid_DH-like_N_sf"/>
</dbReference>
<dbReference type="PANTHER" id="PTHR21089:SF1">
    <property type="entry name" value="BIFUNCTIONAL 3-DEHYDROQUINATE DEHYDRATASE_SHIKIMATE DEHYDROGENASE, CHLOROPLASTIC"/>
    <property type="match status" value="1"/>
</dbReference>
<reference evidence="5 6" key="1">
    <citation type="submission" date="2018-01" db="EMBL/GenBank/DDBJ databases">
        <title>Draft genome sequence of Sphaerisporangium sp. 7K107.</title>
        <authorList>
            <person name="Sahin N."/>
            <person name="Saygin H."/>
            <person name="Ay H."/>
        </authorList>
    </citation>
    <scope>NUCLEOTIDE SEQUENCE [LARGE SCALE GENOMIC DNA]</scope>
    <source>
        <strain evidence="5 6">7K107</strain>
    </source>
</reference>
<comment type="subunit">
    <text evidence="3">Homodimer.</text>
</comment>
<sequence length="282" mass="29477">MRTVALFGTPLRRQHSVVMHNAAFAAAGLDARYELREVDAAGLVAQVGQARLEGWMGFQITAPHKRFVMDLLDEIEPDARRIGAVNSVAAGPDGHLVGFNTDVLGFMAGLRACHPGDLAGRSVVVAGSGGVGHAAVYGLAATGVGRLTVADLDVAMPRGLAEEFAGFAEIEPMALADPRVARRLAEADVFVNATSVGMLTPGPVVDVALLDPAATVFDVVYIPTETELVRQARARGMRAANGDRMLVAQAATAWTHWTGLPDPTEVMSAAVAPLLARADLAP</sequence>
<dbReference type="Pfam" id="PF08501">
    <property type="entry name" value="Shikimate_dh_N"/>
    <property type="match status" value="1"/>
</dbReference>
<dbReference type="AlphaFoldDB" id="A0A2W2IUF5"/>
<feature type="binding site" evidence="3">
    <location>
        <position position="249"/>
    </location>
    <ligand>
        <name>shikimate</name>
        <dbReference type="ChEBI" id="CHEBI:36208"/>
    </ligand>
</feature>
<comment type="function">
    <text evidence="3">Involved in the biosynthesis of the chorismate, which leads to the biosynthesis of aromatic amino acids. Catalyzes the reversible NADPH linked reduction of 3-dehydroshikimate (DHSA) to yield shikimate (SA).</text>
</comment>
<dbReference type="GO" id="GO:0009423">
    <property type="term" value="P:chorismate biosynthetic process"/>
    <property type="evidence" value="ECO:0007669"/>
    <property type="project" value="UniProtKB-UniRule"/>
</dbReference>
<dbReference type="InterPro" id="IPR013708">
    <property type="entry name" value="Shikimate_DH-bd_N"/>
</dbReference>
<keyword evidence="6" id="KW-1185">Reference proteome</keyword>
<feature type="active site" description="Proton acceptor" evidence="3">
    <location>
        <position position="65"/>
    </location>
</feature>
<feature type="binding site" evidence="3">
    <location>
        <position position="221"/>
    </location>
    <ligand>
        <name>shikimate</name>
        <dbReference type="ChEBI" id="CHEBI:36208"/>
    </ligand>
</feature>
<keyword evidence="3 5" id="KW-0560">Oxidoreductase</keyword>
<dbReference type="EMBL" id="POUA01000025">
    <property type="protein sequence ID" value="PZG53334.1"/>
    <property type="molecule type" value="Genomic_DNA"/>
</dbReference>
<feature type="binding site" evidence="3">
    <location>
        <begin position="127"/>
        <end position="131"/>
    </location>
    <ligand>
        <name>NADP(+)</name>
        <dbReference type="ChEBI" id="CHEBI:58349"/>
    </ligand>
</feature>
<dbReference type="SUPFAM" id="SSF51735">
    <property type="entry name" value="NAD(P)-binding Rossmann-fold domains"/>
    <property type="match status" value="1"/>
</dbReference>
<name>A0A2W2IUF5_9ACTN</name>
<comment type="caution">
    <text evidence="3">Lacks conserved residue(s) required for the propagation of feature annotation.</text>
</comment>